<evidence type="ECO:0000256" key="16">
    <source>
        <dbReference type="PROSITE-ProRule" id="PRU00209"/>
    </source>
</evidence>
<evidence type="ECO:0000256" key="6">
    <source>
        <dbReference type="ARBA" id="ARBA00022598"/>
    </source>
</evidence>
<dbReference type="SUPFAM" id="SSF54991">
    <property type="entry name" value="Anticodon-binding domain of PheRS"/>
    <property type="match status" value="1"/>
</dbReference>
<dbReference type="PROSITE" id="PS50886">
    <property type="entry name" value="TRBD"/>
    <property type="match status" value="1"/>
</dbReference>
<evidence type="ECO:0000256" key="4">
    <source>
        <dbReference type="ARBA" id="ARBA00022490"/>
    </source>
</evidence>
<dbReference type="SMART" id="SM00896">
    <property type="entry name" value="FDX-ACB"/>
    <property type="match status" value="1"/>
</dbReference>
<dbReference type="HAMAP" id="MF_00283">
    <property type="entry name" value="Phe_tRNA_synth_beta1"/>
    <property type="match status" value="1"/>
</dbReference>
<evidence type="ECO:0000256" key="15">
    <source>
        <dbReference type="HAMAP-Rule" id="MF_00283"/>
    </source>
</evidence>
<comment type="similarity">
    <text evidence="2 15">Belongs to the phenylalanyl-tRNA synthetase beta subunit family. Type 1 subfamily.</text>
</comment>
<feature type="domain" description="TRNA-binding" evidence="17">
    <location>
        <begin position="40"/>
        <end position="154"/>
    </location>
</feature>
<dbReference type="PROSITE" id="PS51447">
    <property type="entry name" value="FDX_ACB"/>
    <property type="match status" value="1"/>
</dbReference>
<dbReference type="InterPro" id="IPR005146">
    <property type="entry name" value="B3/B4_tRNA-bd"/>
</dbReference>
<dbReference type="AlphaFoldDB" id="A0A1M6DLR2"/>
<evidence type="ECO:0000313" key="20">
    <source>
        <dbReference type="EMBL" id="SHI74257.1"/>
    </source>
</evidence>
<keyword evidence="12 15" id="KW-0648">Protein biosynthesis</keyword>
<dbReference type="CDD" id="cd02796">
    <property type="entry name" value="tRNA_bind_bactPheRS"/>
    <property type="match status" value="1"/>
</dbReference>
<comment type="catalytic activity">
    <reaction evidence="14 15">
        <text>tRNA(Phe) + L-phenylalanine + ATP = L-phenylalanyl-tRNA(Phe) + AMP + diphosphate + H(+)</text>
        <dbReference type="Rhea" id="RHEA:19413"/>
        <dbReference type="Rhea" id="RHEA-COMP:9668"/>
        <dbReference type="Rhea" id="RHEA-COMP:9699"/>
        <dbReference type="ChEBI" id="CHEBI:15378"/>
        <dbReference type="ChEBI" id="CHEBI:30616"/>
        <dbReference type="ChEBI" id="CHEBI:33019"/>
        <dbReference type="ChEBI" id="CHEBI:58095"/>
        <dbReference type="ChEBI" id="CHEBI:78442"/>
        <dbReference type="ChEBI" id="CHEBI:78531"/>
        <dbReference type="ChEBI" id="CHEBI:456215"/>
        <dbReference type="EC" id="6.1.1.20"/>
    </reaction>
</comment>
<organism evidence="20 21">
    <name type="scientific">Dethiosulfatibacter aminovorans DSM 17477</name>
    <dbReference type="NCBI Taxonomy" id="1121476"/>
    <lineage>
        <taxon>Bacteria</taxon>
        <taxon>Bacillati</taxon>
        <taxon>Bacillota</taxon>
        <taxon>Tissierellia</taxon>
        <taxon>Dethiosulfatibacter</taxon>
    </lineage>
</organism>
<dbReference type="RefSeq" id="WP_073047982.1">
    <property type="nucleotide sequence ID" value="NZ_FQZL01000006.1"/>
</dbReference>
<dbReference type="InterPro" id="IPR020825">
    <property type="entry name" value="Phe-tRNA_synthase-like_B3/B4"/>
</dbReference>
<comment type="subcellular location">
    <subcellularLocation>
        <location evidence="1 15">Cytoplasm</location>
    </subcellularLocation>
</comment>
<dbReference type="Gene3D" id="3.30.70.380">
    <property type="entry name" value="Ferrodoxin-fold anticodon-binding domain"/>
    <property type="match status" value="1"/>
</dbReference>
<keyword evidence="13 15" id="KW-0030">Aminoacyl-tRNA synthetase</keyword>
<dbReference type="InterPro" id="IPR045864">
    <property type="entry name" value="aa-tRNA-synth_II/BPL/LPL"/>
</dbReference>
<dbReference type="FunFam" id="2.40.50.140:FF:000045">
    <property type="entry name" value="Phenylalanine--tRNA ligase beta subunit"/>
    <property type="match status" value="1"/>
</dbReference>
<name>A0A1M6DLR2_9FIRM</name>
<dbReference type="Proteomes" id="UP000184052">
    <property type="component" value="Unassembled WGS sequence"/>
</dbReference>
<dbReference type="InterPro" id="IPR041616">
    <property type="entry name" value="PheRS_beta_core"/>
</dbReference>
<dbReference type="InterPro" id="IPR004532">
    <property type="entry name" value="Phe-tRNA-ligase_IIc_bsu_bact"/>
</dbReference>
<evidence type="ECO:0000256" key="2">
    <source>
        <dbReference type="ARBA" id="ARBA00008653"/>
    </source>
</evidence>
<dbReference type="Gene3D" id="3.30.56.10">
    <property type="match status" value="2"/>
</dbReference>
<dbReference type="InterPro" id="IPR005121">
    <property type="entry name" value="Fdx_antiC-bd"/>
</dbReference>
<dbReference type="InterPro" id="IPR012340">
    <property type="entry name" value="NA-bd_OB-fold"/>
</dbReference>
<proteinExistence type="inferred from homology"/>
<keyword evidence="9 15" id="KW-0067">ATP-binding</keyword>
<dbReference type="InterPro" id="IPR002547">
    <property type="entry name" value="tRNA-bd_dom"/>
</dbReference>
<dbReference type="GO" id="GO:0005524">
    <property type="term" value="F:ATP binding"/>
    <property type="evidence" value="ECO:0007669"/>
    <property type="project" value="UniProtKB-UniRule"/>
</dbReference>
<keyword evidence="21" id="KW-1185">Reference proteome</keyword>
<dbReference type="FunFam" id="3.30.70.380:FF:000001">
    <property type="entry name" value="Phenylalanine--tRNA ligase beta subunit"/>
    <property type="match status" value="1"/>
</dbReference>
<dbReference type="InterPro" id="IPR045060">
    <property type="entry name" value="Phe-tRNA-ligase_IIc_bsu"/>
</dbReference>
<keyword evidence="4 15" id="KW-0963">Cytoplasm</keyword>
<keyword evidence="7 15" id="KW-0479">Metal-binding</keyword>
<evidence type="ECO:0000256" key="11">
    <source>
        <dbReference type="ARBA" id="ARBA00022884"/>
    </source>
</evidence>
<feature type="domain" description="FDX-ACB" evidence="18">
    <location>
        <begin position="704"/>
        <end position="797"/>
    </location>
</feature>
<reference evidence="20 21" key="1">
    <citation type="submission" date="2016-11" db="EMBL/GenBank/DDBJ databases">
        <authorList>
            <person name="Jaros S."/>
            <person name="Januszkiewicz K."/>
            <person name="Wedrychowicz H."/>
        </authorList>
    </citation>
    <scope>NUCLEOTIDE SEQUENCE [LARGE SCALE GENOMIC DNA]</scope>
    <source>
        <strain evidence="20 21">DSM 17477</strain>
    </source>
</reference>
<keyword evidence="6 15" id="KW-0436">Ligase</keyword>
<dbReference type="Gene3D" id="3.30.930.10">
    <property type="entry name" value="Bira Bifunctional Protein, Domain 2"/>
    <property type="match status" value="1"/>
</dbReference>
<evidence type="ECO:0000256" key="7">
    <source>
        <dbReference type="ARBA" id="ARBA00022723"/>
    </source>
</evidence>
<dbReference type="SUPFAM" id="SSF56037">
    <property type="entry name" value="PheT/TilS domain"/>
    <property type="match status" value="1"/>
</dbReference>
<feature type="binding site" evidence="15">
    <location>
        <position position="471"/>
    </location>
    <ligand>
        <name>Mg(2+)</name>
        <dbReference type="ChEBI" id="CHEBI:18420"/>
        <note>shared with alpha subunit</note>
    </ligand>
</feature>
<comment type="subunit">
    <text evidence="3 15">Tetramer of two alpha and two beta subunits.</text>
</comment>
<dbReference type="Gene3D" id="2.40.50.140">
    <property type="entry name" value="Nucleic acid-binding proteins"/>
    <property type="match status" value="1"/>
</dbReference>
<dbReference type="SUPFAM" id="SSF50249">
    <property type="entry name" value="Nucleic acid-binding proteins"/>
    <property type="match status" value="1"/>
</dbReference>
<evidence type="ECO:0000256" key="10">
    <source>
        <dbReference type="ARBA" id="ARBA00022842"/>
    </source>
</evidence>
<dbReference type="Pfam" id="PF17759">
    <property type="entry name" value="tRNA_synthFbeta"/>
    <property type="match status" value="1"/>
</dbReference>
<evidence type="ECO:0000256" key="9">
    <source>
        <dbReference type="ARBA" id="ARBA00022840"/>
    </source>
</evidence>
<dbReference type="SUPFAM" id="SSF46955">
    <property type="entry name" value="Putative DNA-binding domain"/>
    <property type="match status" value="1"/>
</dbReference>
<evidence type="ECO:0000256" key="12">
    <source>
        <dbReference type="ARBA" id="ARBA00022917"/>
    </source>
</evidence>
<dbReference type="GO" id="GO:0006432">
    <property type="term" value="P:phenylalanyl-tRNA aminoacylation"/>
    <property type="evidence" value="ECO:0007669"/>
    <property type="project" value="UniProtKB-UniRule"/>
</dbReference>
<sequence length="797" mass="89726">MLVPVNWLKEYVDIDGLEIRTIADRLTMTGSHVDAVVNLDKDINNVVTGRIVEIENHPEADRLLVTKVDIGNKVVQIITGAKNIKLYDIVPVALHGSVLADGTKIKNSKLRGVLSEGMMCSYEELGIEDKLIPKESKDGILIFPDEMELGIEAKKALEMEGYLLDIEITFNRPDCLSVIGIAREAAAAMDRKLTLPEIKINNPVGNINDYINEIRIESPELCTRYYAKVIKDVKIGPSPLWLQRKIMDAGMRPISNIVDATNYVMLEMGQPLHAFDLEKMAGRKVVVRRAGKGEKLMTLDKETRELTSDMCVIADENDAQCIAGVMGGYDSEITDDTKLIIMECANFNPTSTRLTSKSLGLRSEASSRNEKPLSPQNVSYANERVCQIIEMIGAGTIVEGAIDAGRNEFEDATVELRPYRCTELLGVHIDTDEMVKILNSLEIESIYDGQKIVSKVPHFRPDIQQEADLIEEVGRIFGMERIEPKPLKGNILKGSISDLRKVEARIKNYLTESEFCETTTYSFISPKKYDKMNFNEDSALREYIKILNPLGEDFSSMRTTLLPNLVEVIGKNINYGTKKGRIYEIGNVFKSNEFPIKDLPDEISTLSLGMFGDADFYTIKGVLENIFNKFQIKAEYRVLENNPAFHPGRTAAVFAEGVYIGVVGEIHPIAAKNFNIKERVYAAEINLEKILELSKEERKYKEIPKYPSITRDMAVVAKDEVNVGDIISDIETRGYEYLESVDFFDIYKGMGIEDGHKSLAFSLVFRSPERTLQDEEVQKIFENIIKNVEDKFDAKLR</sequence>
<evidence type="ECO:0000256" key="1">
    <source>
        <dbReference type="ARBA" id="ARBA00004496"/>
    </source>
</evidence>
<dbReference type="PROSITE" id="PS51483">
    <property type="entry name" value="B5"/>
    <property type="match status" value="1"/>
</dbReference>
<protein>
    <recommendedName>
        <fullName evidence="15">Phenylalanine--tRNA ligase beta subunit</fullName>
        <ecNumber evidence="15">6.1.1.20</ecNumber>
    </recommendedName>
    <alternativeName>
        <fullName evidence="15">Phenylalanyl-tRNA synthetase beta subunit</fullName>
        <shortName evidence="15">PheRS</shortName>
    </alternativeName>
</protein>
<dbReference type="GO" id="GO:0140096">
    <property type="term" value="F:catalytic activity, acting on a protein"/>
    <property type="evidence" value="ECO:0007669"/>
    <property type="project" value="UniProtKB-ARBA"/>
</dbReference>
<dbReference type="Gene3D" id="3.50.40.10">
    <property type="entry name" value="Phenylalanyl-trna Synthetase, Chain B, domain 3"/>
    <property type="match status" value="1"/>
</dbReference>
<dbReference type="InterPro" id="IPR033714">
    <property type="entry name" value="tRNA_bind_bactPheRS"/>
</dbReference>
<dbReference type="NCBIfam" id="TIGR00472">
    <property type="entry name" value="pheT_bact"/>
    <property type="match status" value="1"/>
</dbReference>
<dbReference type="EC" id="6.1.1.20" evidence="15"/>
<dbReference type="PANTHER" id="PTHR10947">
    <property type="entry name" value="PHENYLALANYL-TRNA SYNTHETASE BETA CHAIN AND LEUCINE-RICH REPEAT-CONTAINING PROTEIN 47"/>
    <property type="match status" value="1"/>
</dbReference>
<dbReference type="GO" id="GO:0000287">
    <property type="term" value="F:magnesium ion binding"/>
    <property type="evidence" value="ECO:0007669"/>
    <property type="project" value="UniProtKB-UniRule"/>
</dbReference>
<feature type="binding site" evidence="15">
    <location>
        <position position="468"/>
    </location>
    <ligand>
        <name>Mg(2+)</name>
        <dbReference type="ChEBI" id="CHEBI:18420"/>
        <note>shared with alpha subunit</note>
    </ligand>
</feature>
<feature type="binding site" evidence="15">
    <location>
        <position position="462"/>
    </location>
    <ligand>
        <name>Mg(2+)</name>
        <dbReference type="ChEBI" id="CHEBI:18420"/>
        <note>shared with alpha subunit</note>
    </ligand>
</feature>
<gene>
    <name evidence="15" type="primary">pheT</name>
    <name evidence="20" type="ORF">SAMN02745751_00968</name>
</gene>
<evidence type="ECO:0000256" key="3">
    <source>
        <dbReference type="ARBA" id="ARBA00011209"/>
    </source>
</evidence>
<dbReference type="OrthoDB" id="9805455at2"/>
<dbReference type="Pfam" id="PF01588">
    <property type="entry name" value="tRNA_bind"/>
    <property type="match status" value="1"/>
</dbReference>
<dbReference type="STRING" id="1121476.SAMN02745751_00968"/>
<dbReference type="InterPro" id="IPR036690">
    <property type="entry name" value="Fdx_antiC-bd_sf"/>
</dbReference>
<evidence type="ECO:0000259" key="17">
    <source>
        <dbReference type="PROSITE" id="PS50886"/>
    </source>
</evidence>
<keyword evidence="11 16" id="KW-0694">RNA-binding</keyword>
<dbReference type="InterPro" id="IPR009061">
    <property type="entry name" value="DNA-bd_dom_put_sf"/>
</dbReference>
<evidence type="ECO:0000256" key="5">
    <source>
        <dbReference type="ARBA" id="ARBA00022555"/>
    </source>
</evidence>
<evidence type="ECO:0000259" key="19">
    <source>
        <dbReference type="PROSITE" id="PS51483"/>
    </source>
</evidence>
<feature type="binding site" evidence="15">
    <location>
        <position position="472"/>
    </location>
    <ligand>
        <name>Mg(2+)</name>
        <dbReference type="ChEBI" id="CHEBI:18420"/>
        <note>shared with alpha subunit</note>
    </ligand>
</feature>
<dbReference type="CDD" id="cd00769">
    <property type="entry name" value="PheRS_beta_core"/>
    <property type="match status" value="1"/>
</dbReference>
<dbReference type="GO" id="GO:0009328">
    <property type="term" value="C:phenylalanine-tRNA ligase complex"/>
    <property type="evidence" value="ECO:0007669"/>
    <property type="project" value="TreeGrafter"/>
</dbReference>
<feature type="domain" description="B5" evidence="19">
    <location>
        <begin position="409"/>
        <end position="484"/>
    </location>
</feature>
<keyword evidence="8 15" id="KW-0547">Nucleotide-binding</keyword>
<evidence type="ECO:0000256" key="13">
    <source>
        <dbReference type="ARBA" id="ARBA00023146"/>
    </source>
</evidence>
<dbReference type="GO" id="GO:0016740">
    <property type="term" value="F:transferase activity"/>
    <property type="evidence" value="ECO:0007669"/>
    <property type="project" value="UniProtKB-ARBA"/>
</dbReference>
<dbReference type="SMART" id="SM00874">
    <property type="entry name" value="B5"/>
    <property type="match status" value="1"/>
</dbReference>
<dbReference type="InterPro" id="IPR005147">
    <property type="entry name" value="tRNA_synthase_B5-dom"/>
</dbReference>
<dbReference type="EMBL" id="FQZL01000006">
    <property type="protein sequence ID" value="SHI74257.1"/>
    <property type="molecule type" value="Genomic_DNA"/>
</dbReference>
<dbReference type="GO" id="GO:0000049">
    <property type="term" value="F:tRNA binding"/>
    <property type="evidence" value="ECO:0007669"/>
    <property type="project" value="UniProtKB-UniRule"/>
</dbReference>
<evidence type="ECO:0000313" key="21">
    <source>
        <dbReference type="Proteomes" id="UP000184052"/>
    </source>
</evidence>
<dbReference type="SMART" id="SM00873">
    <property type="entry name" value="B3_4"/>
    <property type="match status" value="1"/>
</dbReference>
<evidence type="ECO:0000259" key="18">
    <source>
        <dbReference type="PROSITE" id="PS51447"/>
    </source>
</evidence>
<keyword evidence="10 15" id="KW-0460">Magnesium</keyword>
<dbReference type="PANTHER" id="PTHR10947:SF0">
    <property type="entry name" value="PHENYLALANINE--TRNA LIGASE BETA SUBUNIT"/>
    <property type="match status" value="1"/>
</dbReference>
<dbReference type="Pfam" id="PF03147">
    <property type="entry name" value="FDX-ACB"/>
    <property type="match status" value="1"/>
</dbReference>
<dbReference type="Pfam" id="PF03483">
    <property type="entry name" value="B3_4"/>
    <property type="match status" value="1"/>
</dbReference>
<comment type="cofactor">
    <cofactor evidence="15">
        <name>Mg(2+)</name>
        <dbReference type="ChEBI" id="CHEBI:18420"/>
    </cofactor>
    <text evidence="15">Binds 2 magnesium ions per tetramer.</text>
</comment>
<accession>A0A1M6DLR2</accession>
<dbReference type="GO" id="GO:0004826">
    <property type="term" value="F:phenylalanine-tRNA ligase activity"/>
    <property type="evidence" value="ECO:0007669"/>
    <property type="project" value="UniProtKB-UniRule"/>
</dbReference>
<dbReference type="SUPFAM" id="SSF55681">
    <property type="entry name" value="Class II aaRS and biotin synthetases"/>
    <property type="match status" value="1"/>
</dbReference>
<dbReference type="Pfam" id="PF03484">
    <property type="entry name" value="B5"/>
    <property type="match status" value="1"/>
</dbReference>
<evidence type="ECO:0000256" key="14">
    <source>
        <dbReference type="ARBA" id="ARBA00049255"/>
    </source>
</evidence>
<evidence type="ECO:0000256" key="8">
    <source>
        <dbReference type="ARBA" id="ARBA00022741"/>
    </source>
</evidence>
<keyword evidence="5 16" id="KW-0820">tRNA-binding</keyword>